<dbReference type="AlphaFoldDB" id="A0A1F6VBD1"/>
<organism evidence="1 2">
    <name type="scientific">Candidatus Muproteobacteria bacterium RBG_16_60_9</name>
    <dbReference type="NCBI Taxonomy" id="1817755"/>
    <lineage>
        <taxon>Bacteria</taxon>
        <taxon>Pseudomonadati</taxon>
        <taxon>Pseudomonadota</taxon>
        <taxon>Candidatus Muproteobacteria</taxon>
    </lineage>
</organism>
<comment type="caution">
    <text evidence="1">The sequence shown here is derived from an EMBL/GenBank/DDBJ whole genome shotgun (WGS) entry which is preliminary data.</text>
</comment>
<proteinExistence type="predicted"/>
<gene>
    <name evidence="1" type="ORF">A2W18_02415</name>
</gene>
<sequence length="70" mass="8074">MKARRKPFEVTTGKVQEPTYGNQRRRIAQFAASYCLVTVLPSELPPRTVESGRFATAHQKYYFYSSSQNQ</sequence>
<reference evidence="1 2" key="1">
    <citation type="journal article" date="2016" name="Nat. Commun.">
        <title>Thousands of microbial genomes shed light on interconnected biogeochemical processes in an aquifer system.</title>
        <authorList>
            <person name="Anantharaman K."/>
            <person name="Brown C.T."/>
            <person name="Hug L.A."/>
            <person name="Sharon I."/>
            <person name="Castelle C.J."/>
            <person name="Probst A.J."/>
            <person name="Thomas B.C."/>
            <person name="Singh A."/>
            <person name="Wilkins M.J."/>
            <person name="Karaoz U."/>
            <person name="Brodie E.L."/>
            <person name="Williams K.H."/>
            <person name="Hubbard S.S."/>
            <person name="Banfield J.F."/>
        </authorList>
    </citation>
    <scope>NUCLEOTIDE SEQUENCE [LARGE SCALE GENOMIC DNA]</scope>
</reference>
<evidence type="ECO:0000313" key="1">
    <source>
        <dbReference type="EMBL" id="OGI66869.1"/>
    </source>
</evidence>
<dbReference type="EMBL" id="MFSP01000075">
    <property type="protein sequence ID" value="OGI66869.1"/>
    <property type="molecule type" value="Genomic_DNA"/>
</dbReference>
<accession>A0A1F6VBD1</accession>
<evidence type="ECO:0000313" key="2">
    <source>
        <dbReference type="Proteomes" id="UP000179076"/>
    </source>
</evidence>
<name>A0A1F6VBD1_9PROT</name>
<dbReference type="Proteomes" id="UP000179076">
    <property type="component" value="Unassembled WGS sequence"/>
</dbReference>
<protein>
    <submittedName>
        <fullName evidence="1">Uncharacterized protein</fullName>
    </submittedName>
</protein>